<evidence type="ECO:0000313" key="1">
    <source>
        <dbReference type="EMBL" id="MFC5239611.1"/>
    </source>
</evidence>
<protein>
    <submittedName>
        <fullName evidence="1">Uncharacterized protein</fullName>
    </submittedName>
</protein>
<evidence type="ECO:0000313" key="2">
    <source>
        <dbReference type="Proteomes" id="UP001596035"/>
    </source>
</evidence>
<sequence length="48" mass="5209">MEAYVHGVFPRFVDDLVKVLGGGVPKRSVTKPDVDGEHPMTIRKGCAV</sequence>
<dbReference type="EMBL" id="JBHSKN010000007">
    <property type="protein sequence ID" value="MFC5239611.1"/>
    <property type="molecule type" value="Genomic_DNA"/>
</dbReference>
<name>A0ABW0DLB6_9ACTN</name>
<gene>
    <name evidence="1" type="ORF">ACFPWV_06775</name>
</gene>
<proteinExistence type="predicted"/>
<organism evidence="1 2">
    <name type="scientific">Streptomyces atrovirens</name>
    <dbReference type="NCBI Taxonomy" id="285556"/>
    <lineage>
        <taxon>Bacteria</taxon>
        <taxon>Bacillati</taxon>
        <taxon>Actinomycetota</taxon>
        <taxon>Actinomycetes</taxon>
        <taxon>Kitasatosporales</taxon>
        <taxon>Streptomycetaceae</taxon>
        <taxon>Streptomyces</taxon>
    </lineage>
</organism>
<keyword evidence="2" id="KW-1185">Reference proteome</keyword>
<comment type="caution">
    <text evidence="1">The sequence shown here is derived from an EMBL/GenBank/DDBJ whole genome shotgun (WGS) entry which is preliminary data.</text>
</comment>
<dbReference type="Proteomes" id="UP001596035">
    <property type="component" value="Unassembled WGS sequence"/>
</dbReference>
<reference evidence="2" key="1">
    <citation type="journal article" date="2019" name="Int. J. Syst. Evol. Microbiol.">
        <title>The Global Catalogue of Microorganisms (GCM) 10K type strain sequencing project: providing services to taxonomists for standard genome sequencing and annotation.</title>
        <authorList>
            <consortium name="The Broad Institute Genomics Platform"/>
            <consortium name="The Broad Institute Genome Sequencing Center for Infectious Disease"/>
            <person name="Wu L."/>
            <person name="Ma J."/>
        </authorList>
    </citation>
    <scope>NUCLEOTIDE SEQUENCE [LARGE SCALE GENOMIC DNA]</scope>
    <source>
        <strain evidence="2">CGMCC 4.7131</strain>
    </source>
</reference>
<accession>A0ABW0DLB6</accession>